<feature type="transmembrane region" description="Helical" evidence="1">
    <location>
        <begin position="324"/>
        <end position="343"/>
    </location>
</feature>
<dbReference type="Pfam" id="PF13231">
    <property type="entry name" value="PMT_2"/>
    <property type="match status" value="1"/>
</dbReference>
<protein>
    <recommendedName>
        <fullName evidence="1">Polyprenol-phosphate-mannose--protein mannosyltransferase</fullName>
        <ecNumber evidence="1">2.4.1.-</ecNumber>
    </recommendedName>
</protein>
<feature type="transmembrane region" description="Helical" evidence="1">
    <location>
        <begin position="496"/>
        <end position="517"/>
    </location>
</feature>
<feature type="transmembrane region" description="Helical" evidence="1">
    <location>
        <begin position="363"/>
        <end position="384"/>
    </location>
</feature>
<dbReference type="Pfam" id="PF16192">
    <property type="entry name" value="PMT_4TMC"/>
    <property type="match status" value="1"/>
</dbReference>
<comment type="caution">
    <text evidence="4">The sequence shown here is derived from an EMBL/GenBank/DDBJ whole genome shotgun (WGS) entry which is preliminary data.</text>
</comment>
<keyword evidence="1" id="KW-0328">Glycosyltransferase</keyword>
<evidence type="ECO:0000313" key="4">
    <source>
        <dbReference type="EMBL" id="HIQ77904.1"/>
    </source>
</evidence>
<comment type="pathway">
    <text evidence="1">Protein modification; protein glycosylation.</text>
</comment>
<feature type="transmembrane region" description="Helical" evidence="1">
    <location>
        <begin position="547"/>
        <end position="568"/>
    </location>
</feature>
<keyword evidence="1" id="KW-0812">Transmembrane</keyword>
<reference evidence="4" key="2">
    <citation type="journal article" date="2021" name="PeerJ">
        <title>Extensive microbial diversity within the chicken gut microbiome revealed by metagenomics and culture.</title>
        <authorList>
            <person name="Gilroy R."/>
            <person name="Ravi A."/>
            <person name="Getino M."/>
            <person name="Pursley I."/>
            <person name="Horton D.L."/>
            <person name="Alikhan N.F."/>
            <person name="Baker D."/>
            <person name="Gharbi K."/>
            <person name="Hall N."/>
            <person name="Watson M."/>
            <person name="Adriaenssens E.M."/>
            <person name="Foster-Nyarko E."/>
            <person name="Jarju S."/>
            <person name="Secka A."/>
            <person name="Antonio M."/>
            <person name="Oren A."/>
            <person name="Chaudhuri R.R."/>
            <person name="La Ragione R."/>
            <person name="Hildebrand F."/>
            <person name="Pallen M.J."/>
        </authorList>
    </citation>
    <scope>NUCLEOTIDE SEQUENCE</scope>
    <source>
        <strain evidence="4">ChiBcolR7-354</strain>
    </source>
</reference>
<keyword evidence="1" id="KW-1003">Cell membrane</keyword>
<organism evidence="4 5">
    <name type="scientific">Candidatus Scatomorpha intestinavium</name>
    <dbReference type="NCBI Taxonomy" id="2840922"/>
    <lineage>
        <taxon>Bacteria</taxon>
        <taxon>Bacillati</taxon>
        <taxon>Bacillota</taxon>
        <taxon>Clostridia</taxon>
        <taxon>Eubacteriales</taxon>
        <taxon>Candidatus Scatomorpha</taxon>
    </lineage>
</organism>
<feature type="domain" description="Glycosyltransferase RgtA/B/C/D-like" evidence="2">
    <location>
        <begin position="251"/>
        <end position="414"/>
    </location>
</feature>
<feature type="transmembrane region" description="Helical" evidence="1">
    <location>
        <begin position="68"/>
        <end position="87"/>
    </location>
</feature>
<keyword evidence="1" id="KW-1133">Transmembrane helix</keyword>
<keyword evidence="1" id="KW-0808">Transferase</keyword>
<dbReference type="EC" id="2.4.1.-" evidence="1"/>
<evidence type="ECO:0000313" key="5">
    <source>
        <dbReference type="Proteomes" id="UP000824262"/>
    </source>
</evidence>
<feature type="transmembrane region" description="Helical" evidence="1">
    <location>
        <begin position="524"/>
        <end position="541"/>
    </location>
</feature>
<feature type="transmembrane region" description="Helical" evidence="1">
    <location>
        <begin position="6"/>
        <end position="24"/>
    </location>
</feature>
<evidence type="ECO:0000259" key="3">
    <source>
        <dbReference type="Pfam" id="PF16192"/>
    </source>
</evidence>
<feature type="domain" description="Protein O-mannosyl-transferase C-terminal four TM" evidence="3">
    <location>
        <begin position="444"/>
        <end position="618"/>
    </location>
</feature>
<dbReference type="InterPro" id="IPR008979">
    <property type="entry name" value="Galactose-bd-like_sf"/>
</dbReference>
<dbReference type="GO" id="GO:0004169">
    <property type="term" value="F:dolichyl-phosphate-mannose-protein mannosyltransferase activity"/>
    <property type="evidence" value="ECO:0007669"/>
    <property type="project" value="UniProtKB-UniRule"/>
</dbReference>
<dbReference type="Proteomes" id="UP000824262">
    <property type="component" value="Unassembled WGS sequence"/>
</dbReference>
<accession>A0A9D0ZCQ7</accession>
<comment type="function">
    <text evidence="1">Protein O-mannosyltransferase that catalyzes the transfer of a single mannose residue from a polyprenol phospho-mannosyl lipidic donor to the hydroxyl group of selected serine and threonine residues in acceptor proteins.</text>
</comment>
<dbReference type="InterPro" id="IPR038731">
    <property type="entry name" value="RgtA/B/C-like"/>
</dbReference>
<evidence type="ECO:0000259" key="2">
    <source>
        <dbReference type="Pfam" id="PF13231"/>
    </source>
</evidence>
<proteinExistence type="inferred from homology"/>
<sequence length="620" mass="71200">MSYLTYIFPIAAALCVIYMAWRWMPIFADPFENAREDVPPDEGVETPKRARKALSFSSPEGRITRRDALIALVITLVYAAAAFTGLGRTSSPQSFCKFTERGRYVDIALPEETVVTKIRYFCGLHTGRYSVQLSQDGENWTDAGSLEQSYTEIFKWMDSTEEDYTPGSARYVRLIASDELWLGEIALYGADGERIDASLLEYDAGCAPLFDEQDTVPEEISYLNSTYFDEIYHARTAVEQIEGVYPYEITHPPLGKLIIAAGIQLLGLTPFGWRFAGTLFGALMLPILYSFLKRMLRSTSVAACGTVIFAFDFMHFVQTRIATIDTYAVFFILLMYLFMWRFVSGGKWRYLALSGLFFGLGAASKWTCIYAGAGLAVIWLIYWITRRRREGFWRDFISNCLFCLVFFVALPLAIYYASYYFYGTARGLGGGVGMFFTRDYFDIVWDNQVYMWEYHSDLVAEHPYSSRWYQWLVDARPILYYLERFDDGTKSAFGAFMNPIFCWAGLLAVVANAILAVKDRDGRALFIVTGYLAQLLPWVLVTRLTFAYHYFPCEVFMLLALCNVFTRLRERQPWTANRQMYVFTAACVLLFIAFYPVLTGVRTPTWYTTGFLKWFPSWPF</sequence>
<reference evidence="4" key="1">
    <citation type="submission" date="2020-10" db="EMBL/GenBank/DDBJ databases">
        <authorList>
            <person name="Gilroy R."/>
        </authorList>
    </citation>
    <scope>NUCLEOTIDE SEQUENCE</scope>
    <source>
        <strain evidence="4">ChiBcolR7-354</strain>
    </source>
</reference>
<dbReference type="AlphaFoldDB" id="A0A9D0ZCQ7"/>
<comment type="similarity">
    <text evidence="1">Belongs to the glycosyltransferase 39 family.</text>
</comment>
<dbReference type="Gene3D" id="2.60.120.260">
    <property type="entry name" value="Galactose-binding domain-like"/>
    <property type="match status" value="1"/>
</dbReference>
<gene>
    <name evidence="4" type="ORF">IAB77_01440</name>
</gene>
<dbReference type="InterPro" id="IPR032421">
    <property type="entry name" value="PMT_4TMC"/>
</dbReference>
<keyword evidence="1" id="KW-0472">Membrane</keyword>
<feature type="transmembrane region" description="Helical" evidence="1">
    <location>
        <begin position="396"/>
        <end position="417"/>
    </location>
</feature>
<dbReference type="SUPFAM" id="SSF49785">
    <property type="entry name" value="Galactose-binding domain-like"/>
    <property type="match status" value="1"/>
</dbReference>
<dbReference type="InterPro" id="IPR027005">
    <property type="entry name" value="PMT-like"/>
</dbReference>
<comment type="subcellular location">
    <subcellularLocation>
        <location evidence="1">Cell membrane</location>
    </subcellularLocation>
</comment>
<dbReference type="PANTHER" id="PTHR10050">
    <property type="entry name" value="DOLICHYL-PHOSPHATE-MANNOSE--PROTEIN MANNOSYLTRANSFERASE"/>
    <property type="match status" value="1"/>
</dbReference>
<evidence type="ECO:0000256" key="1">
    <source>
        <dbReference type="RuleBase" id="RU367007"/>
    </source>
</evidence>
<name>A0A9D0ZCQ7_9FIRM</name>
<dbReference type="GO" id="GO:0005886">
    <property type="term" value="C:plasma membrane"/>
    <property type="evidence" value="ECO:0007669"/>
    <property type="project" value="UniProtKB-SubCell"/>
</dbReference>
<feature type="transmembrane region" description="Helical" evidence="1">
    <location>
        <begin position="271"/>
        <end position="292"/>
    </location>
</feature>
<dbReference type="EMBL" id="DVGA01000020">
    <property type="protein sequence ID" value="HIQ77904.1"/>
    <property type="molecule type" value="Genomic_DNA"/>
</dbReference>
<feature type="transmembrane region" description="Helical" evidence="1">
    <location>
        <begin position="580"/>
        <end position="598"/>
    </location>
</feature>